<evidence type="ECO:0000313" key="2">
    <source>
        <dbReference type="EMBL" id="SVB31643.1"/>
    </source>
</evidence>
<accession>A0A382D239</accession>
<name>A0A382D239_9ZZZZ</name>
<proteinExistence type="predicted"/>
<feature type="compositionally biased region" description="Polar residues" evidence="1">
    <location>
        <begin position="406"/>
        <end position="421"/>
    </location>
</feature>
<feature type="compositionally biased region" description="Basic and acidic residues" evidence="1">
    <location>
        <begin position="422"/>
        <end position="434"/>
    </location>
</feature>
<gene>
    <name evidence="2" type="ORF">METZ01_LOCUS184497</name>
</gene>
<dbReference type="AlphaFoldDB" id="A0A382D239"/>
<dbReference type="EMBL" id="UINC01036930">
    <property type="protein sequence ID" value="SVB31643.1"/>
    <property type="molecule type" value="Genomic_DNA"/>
</dbReference>
<organism evidence="2">
    <name type="scientific">marine metagenome</name>
    <dbReference type="NCBI Taxonomy" id="408172"/>
    <lineage>
        <taxon>unclassified sequences</taxon>
        <taxon>metagenomes</taxon>
        <taxon>ecological metagenomes</taxon>
    </lineage>
</organism>
<feature type="non-terminal residue" evidence="2">
    <location>
        <position position="1"/>
    </location>
</feature>
<feature type="region of interest" description="Disordered" evidence="1">
    <location>
        <begin position="389"/>
        <end position="434"/>
    </location>
</feature>
<evidence type="ECO:0000256" key="1">
    <source>
        <dbReference type="SAM" id="MobiDB-lite"/>
    </source>
</evidence>
<protein>
    <submittedName>
        <fullName evidence="2">Uncharacterized protein</fullName>
    </submittedName>
</protein>
<sequence length="434" mass="50151">KWMANCTWMTPKEAKERFELTKEQCESLTIFKRTQDGIPGRLNRDNRSSFSFDGEEDVNLAVAIWEYWDKGTMTVYTWGEGGGFWIKDPFHPNRMGERWCPFFILGLNWIDGQEWPVSEVELLMSLQDEYNTVREQMAKHRELSAPFFIADSSRVNYEDIETFSNATIGDIALINAGGTGVNTVFQPAQVPPMNYQVYDTTPIRSDIEWISGLGDAQRGGIMRAKTATEANIQNEGLASRVSEKIDAVEMWLKDVSKFSSQLLIQEISPQKAIEIAGPHAFWPILNKQHLYDSIYIQITADSTAMPNENEERMRWIELMPIIMQNIQMVQQLRDVGVPDEFNPYVQLLEETFKRFDERIDVSKFMPPMPEQMQEQVMQNQVMQTLMMGGQNQQQNPGPPGMKMPSDMTQQFNEARNVPNNRVDQRERNQYRQPS</sequence>
<reference evidence="2" key="1">
    <citation type="submission" date="2018-05" db="EMBL/GenBank/DDBJ databases">
        <authorList>
            <person name="Lanie J.A."/>
            <person name="Ng W.-L."/>
            <person name="Kazmierczak K.M."/>
            <person name="Andrzejewski T.M."/>
            <person name="Davidsen T.M."/>
            <person name="Wayne K.J."/>
            <person name="Tettelin H."/>
            <person name="Glass J.I."/>
            <person name="Rusch D."/>
            <person name="Podicherti R."/>
            <person name="Tsui H.-C.T."/>
            <person name="Winkler M.E."/>
        </authorList>
    </citation>
    <scope>NUCLEOTIDE SEQUENCE</scope>
</reference>